<evidence type="ECO:0000259" key="3">
    <source>
        <dbReference type="PROSITE" id="PS51186"/>
    </source>
</evidence>
<dbReference type="Gene3D" id="3.40.630.30">
    <property type="match status" value="1"/>
</dbReference>
<dbReference type="SUPFAM" id="SSF55729">
    <property type="entry name" value="Acyl-CoA N-acyltransferases (Nat)"/>
    <property type="match status" value="1"/>
</dbReference>
<gene>
    <name evidence="4" type="ORF">SAMEA2273558_05283</name>
</gene>
<dbReference type="CDD" id="cd04301">
    <property type="entry name" value="NAT_SF"/>
    <property type="match status" value="1"/>
</dbReference>
<dbReference type="GO" id="GO:0016747">
    <property type="term" value="F:acyltransferase activity, transferring groups other than amino-acyl groups"/>
    <property type="evidence" value="ECO:0007669"/>
    <property type="project" value="InterPro"/>
</dbReference>
<sequence>MIETRAARYEDLAAVHSITQRAYAAWLPVLGYPAQPMTDDHGPRIKRGEVLLACHGQHVLGLIAVEPSDDHHLIFSVAVDPDSAGKGIGPRLIAEAERQAFLAGKRRMMLYTNALMVRNIELYLKLGYRETGRRPNTARPGFTIVDMEKMLDDI</sequence>
<dbReference type="PANTHER" id="PTHR43877">
    <property type="entry name" value="AMINOALKYLPHOSPHONATE N-ACETYLTRANSFERASE-RELATED-RELATED"/>
    <property type="match status" value="1"/>
</dbReference>
<dbReference type="PANTHER" id="PTHR43877:SF2">
    <property type="entry name" value="AMINOALKYLPHOSPHONATE N-ACETYLTRANSFERASE-RELATED"/>
    <property type="match status" value="1"/>
</dbReference>
<evidence type="ECO:0000256" key="2">
    <source>
        <dbReference type="ARBA" id="ARBA00023315"/>
    </source>
</evidence>
<dbReference type="PROSITE" id="PS51186">
    <property type="entry name" value="GNAT"/>
    <property type="match status" value="1"/>
</dbReference>
<name>A0AAX2BBJ9_KLEPN</name>
<protein>
    <submittedName>
        <fullName evidence="4">Predicted acetyltransferase</fullName>
    </submittedName>
</protein>
<keyword evidence="1" id="KW-0808">Transferase</keyword>
<dbReference type="AlphaFoldDB" id="A0AAX2BBJ9"/>
<dbReference type="InterPro" id="IPR000182">
    <property type="entry name" value="GNAT_dom"/>
</dbReference>
<dbReference type="Proteomes" id="UP000077826">
    <property type="component" value="Unassembled WGS sequence"/>
</dbReference>
<dbReference type="InterPro" id="IPR016181">
    <property type="entry name" value="Acyl_CoA_acyltransferase"/>
</dbReference>
<dbReference type="RefSeq" id="WP_023288331.1">
    <property type="nucleotide sequence ID" value="NZ_CAJCKY010000067.1"/>
</dbReference>
<dbReference type="InterPro" id="IPR050832">
    <property type="entry name" value="Bact_Acetyltransf"/>
</dbReference>
<evidence type="ECO:0000313" key="5">
    <source>
        <dbReference type="Proteomes" id="UP000077826"/>
    </source>
</evidence>
<reference evidence="4 5" key="1">
    <citation type="submission" date="2016-04" db="EMBL/GenBank/DDBJ databases">
        <authorList>
            <consortium name="Pathogen Informatics"/>
        </authorList>
    </citation>
    <scope>NUCLEOTIDE SEQUENCE [LARGE SCALE GENOMIC DNA]</scope>
    <source>
        <strain evidence="5">k480</strain>
    </source>
</reference>
<evidence type="ECO:0000256" key="1">
    <source>
        <dbReference type="ARBA" id="ARBA00022679"/>
    </source>
</evidence>
<proteinExistence type="predicted"/>
<evidence type="ECO:0000313" key="4">
    <source>
        <dbReference type="EMBL" id="SAT95995.1"/>
    </source>
</evidence>
<organism evidence="4 5">
    <name type="scientific">Klebsiella pneumoniae</name>
    <dbReference type="NCBI Taxonomy" id="573"/>
    <lineage>
        <taxon>Bacteria</taxon>
        <taxon>Pseudomonadati</taxon>
        <taxon>Pseudomonadota</taxon>
        <taxon>Gammaproteobacteria</taxon>
        <taxon>Enterobacterales</taxon>
        <taxon>Enterobacteriaceae</taxon>
        <taxon>Klebsiella/Raoultella group</taxon>
        <taxon>Klebsiella</taxon>
        <taxon>Klebsiella pneumoniae complex</taxon>
    </lineage>
</organism>
<accession>A0AAX2BBJ9</accession>
<keyword evidence="2" id="KW-0012">Acyltransferase</keyword>
<dbReference type="Pfam" id="PF00583">
    <property type="entry name" value="Acetyltransf_1"/>
    <property type="match status" value="1"/>
</dbReference>
<feature type="domain" description="N-acetyltransferase" evidence="3">
    <location>
        <begin position="2"/>
        <end position="152"/>
    </location>
</feature>
<comment type="caution">
    <text evidence="4">The sequence shown here is derived from an EMBL/GenBank/DDBJ whole genome shotgun (WGS) entry which is preliminary data.</text>
</comment>
<dbReference type="EMBL" id="FLDK01000022">
    <property type="protein sequence ID" value="SAT95995.1"/>
    <property type="molecule type" value="Genomic_DNA"/>
</dbReference>